<dbReference type="Proteomes" id="UP000796761">
    <property type="component" value="Unassembled WGS sequence"/>
</dbReference>
<reference evidence="1" key="1">
    <citation type="submission" date="2019-04" db="EMBL/GenBank/DDBJ databases">
        <title>Genome assembly of Zosterops borbonicus 15179.</title>
        <authorList>
            <person name="Leroy T."/>
            <person name="Anselmetti Y."/>
            <person name="Tilak M.-K."/>
            <person name="Nabholz B."/>
        </authorList>
    </citation>
    <scope>NUCLEOTIDE SEQUENCE</scope>
    <source>
        <strain evidence="1">HGM_15179</strain>
        <tissue evidence="1">Muscle</tissue>
    </source>
</reference>
<evidence type="ECO:0000313" key="2">
    <source>
        <dbReference type="Proteomes" id="UP000796761"/>
    </source>
</evidence>
<keyword evidence="2" id="KW-1185">Reference proteome</keyword>
<sequence>SSIEMHLPRVKVWVWDLTTRSVRAHVSLLLGVSGMPPFPQTLEYGEYLQGALILTHDIKTQMWPTSNIRVMIRMPIIIQMIFYK</sequence>
<proteinExistence type="predicted"/>
<dbReference type="EMBL" id="SWJQ01001388">
    <property type="protein sequence ID" value="TRZ08325.1"/>
    <property type="molecule type" value="Genomic_DNA"/>
</dbReference>
<gene>
    <name evidence="1" type="ORF">HGM15179_018781</name>
</gene>
<feature type="non-terminal residue" evidence="1">
    <location>
        <position position="1"/>
    </location>
</feature>
<accession>A0A8K1D9C4</accession>
<organism evidence="1 2">
    <name type="scientific">Zosterops borbonicus</name>
    <dbReference type="NCBI Taxonomy" id="364589"/>
    <lineage>
        <taxon>Eukaryota</taxon>
        <taxon>Metazoa</taxon>
        <taxon>Chordata</taxon>
        <taxon>Craniata</taxon>
        <taxon>Vertebrata</taxon>
        <taxon>Euteleostomi</taxon>
        <taxon>Archelosauria</taxon>
        <taxon>Archosauria</taxon>
        <taxon>Dinosauria</taxon>
        <taxon>Saurischia</taxon>
        <taxon>Theropoda</taxon>
        <taxon>Coelurosauria</taxon>
        <taxon>Aves</taxon>
        <taxon>Neognathae</taxon>
        <taxon>Neoaves</taxon>
        <taxon>Telluraves</taxon>
        <taxon>Australaves</taxon>
        <taxon>Passeriformes</taxon>
        <taxon>Sylvioidea</taxon>
        <taxon>Zosteropidae</taxon>
        <taxon>Zosterops</taxon>
    </lineage>
</organism>
<protein>
    <submittedName>
        <fullName evidence="1">Uncharacterized protein</fullName>
    </submittedName>
</protein>
<dbReference type="AlphaFoldDB" id="A0A8K1D9C4"/>
<evidence type="ECO:0000313" key="1">
    <source>
        <dbReference type="EMBL" id="TRZ08325.1"/>
    </source>
</evidence>
<comment type="caution">
    <text evidence="1">The sequence shown here is derived from an EMBL/GenBank/DDBJ whole genome shotgun (WGS) entry which is preliminary data.</text>
</comment>
<name>A0A8K1D9C4_9PASS</name>